<dbReference type="GO" id="GO:0051536">
    <property type="term" value="F:iron-sulfur cluster binding"/>
    <property type="evidence" value="ECO:0007669"/>
    <property type="project" value="UniProtKB-KW"/>
</dbReference>
<evidence type="ECO:0000256" key="3">
    <source>
        <dbReference type="ARBA" id="ARBA00022946"/>
    </source>
</evidence>
<gene>
    <name evidence="8" type="ORF">OXX778_LOCUS966</name>
</gene>
<keyword evidence="5" id="KW-0411">Iron-sulfur</keyword>
<dbReference type="EMBL" id="CAJNOC010000056">
    <property type="protein sequence ID" value="CAF0710382.1"/>
    <property type="molecule type" value="Genomic_DNA"/>
</dbReference>
<keyword evidence="9" id="KW-1185">Reference proteome</keyword>
<dbReference type="AlphaFoldDB" id="A0A813M398"/>
<evidence type="ECO:0000313" key="9">
    <source>
        <dbReference type="Proteomes" id="UP000663879"/>
    </source>
</evidence>
<dbReference type="InterPro" id="IPR015324">
    <property type="entry name" value="Ribosomal_Rsm22-like"/>
</dbReference>
<keyword evidence="3" id="KW-0809">Transit peptide</keyword>
<evidence type="ECO:0000256" key="6">
    <source>
        <dbReference type="ARBA" id="ARBA00023128"/>
    </source>
</evidence>
<evidence type="ECO:0000256" key="1">
    <source>
        <dbReference type="ARBA" id="ARBA00004173"/>
    </source>
</evidence>
<dbReference type="Pfam" id="PF09243">
    <property type="entry name" value="Rsm22"/>
    <property type="match status" value="1"/>
</dbReference>
<dbReference type="InterPro" id="IPR029063">
    <property type="entry name" value="SAM-dependent_MTases_sf"/>
</dbReference>
<keyword evidence="4" id="KW-0408">Iron</keyword>
<sequence length="456" mass="53693">MKISNSIFFKIQKKKIVESIFKRSIKTIPKSVDIKIDESIKIGDFKNYKNHPGKYKIKYIELPPELEDRINKVLGNFNIPQFREQINNFRRYLHDRRCPSEKNDIYYLKRQIREEIQPNETDEADPEKFEKELQKILKSKIHPWLKIEYTERLSYLYLASRFATDYAVLIEIFNQIKKRDEKFTPKNIFDFGSGLGSVMWASKSVWNDDSLGFFNVDSSSYMNNIATLITKNGSIGNPSCFKHMYFKRNFPKSDNETYDLVTASFSLFELPNRASRFENLVLLWNKVKDNGYLVLIENGTKHGFRLINEARDFLLDLIEKTKLENTEPNGHIFAPCPHSLKCPLVEENQVCRFFVGYRPLDIHDLGDNKIDKEEFPYSYLIFKKSPKNSYNKWPRLVYKQPLEVSGGIIHSWLCTPEGRVEHLLSSRNRNKTIRSLLKYSKLGDSLPIYLENKKDE</sequence>
<evidence type="ECO:0000256" key="7">
    <source>
        <dbReference type="ARBA" id="ARBA00045681"/>
    </source>
</evidence>
<dbReference type="GO" id="GO:0005763">
    <property type="term" value="C:mitochondrial small ribosomal subunit"/>
    <property type="evidence" value="ECO:0007669"/>
    <property type="project" value="TreeGrafter"/>
</dbReference>
<reference evidence="8" key="1">
    <citation type="submission" date="2021-02" db="EMBL/GenBank/DDBJ databases">
        <authorList>
            <person name="Nowell W R."/>
        </authorList>
    </citation>
    <scope>NUCLEOTIDE SEQUENCE</scope>
    <source>
        <strain evidence="8">Ploen Becks lab</strain>
    </source>
</reference>
<evidence type="ECO:0000256" key="5">
    <source>
        <dbReference type="ARBA" id="ARBA00023014"/>
    </source>
</evidence>
<evidence type="ECO:0000256" key="4">
    <source>
        <dbReference type="ARBA" id="ARBA00023004"/>
    </source>
</evidence>
<comment type="caution">
    <text evidence="8">The sequence shown here is derived from an EMBL/GenBank/DDBJ whole genome shotgun (WGS) entry which is preliminary data.</text>
</comment>
<keyword evidence="6" id="KW-0496">Mitochondrion</keyword>
<evidence type="ECO:0000256" key="2">
    <source>
        <dbReference type="ARBA" id="ARBA00022723"/>
    </source>
</evidence>
<evidence type="ECO:0000313" key="8">
    <source>
        <dbReference type="EMBL" id="CAF0710382.1"/>
    </source>
</evidence>
<dbReference type="GO" id="GO:0046872">
    <property type="term" value="F:metal ion binding"/>
    <property type="evidence" value="ECO:0007669"/>
    <property type="project" value="UniProtKB-KW"/>
</dbReference>
<dbReference type="GO" id="GO:0008168">
    <property type="term" value="F:methyltransferase activity"/>
    <property type="evidence" value="ECO:0007669"/>
    <property type="project" value="InterPro"/>
</dbReference>
<comment type="subcellular location">
    <subcellularLocation>
        <location evidence="1">Mitochondrion</location>
    </subcellularLocation>
</comment>
<dbReference type="PANTHER" id="PTHR13184">
    <property type="entry name" value="37S RIBOSOMAL PROTEIN S22"/>
    <property type="match status" value="1"/>
</dbReference>
<dbReference type="OrthoDB" id="421327at2759"/>
<accession>A0A813M398</accession>
<comment type="function">
    <text evidence="7">Mitochondrial ribosome (mitoribosome) assembly factor. Binds at the interface of the head and body domains of the mitochondrial small ribosomal subunit (mt-SSU), occluding the mRNA channel and preventing compaction of the head domain towards the body. Probable inactive methyltransferase: retains the characteristic folding and ability to bind S-adenosyl-L-methionine, but it probably lost its methyltransferase activity.</text>
</comment>
<dbReference type="Gene3D" id="3.40.50.150">
    <property type="entry name" value="Vaccinia Virus protein VP39"/>
    <property type="match status" value="1"/>
</dbReference>
<dbReference type="GO" id="GO:0006412">
    <property type="term" value="P:translation"/>
    <property type="evidence" value="ECO:0007669"/>
    <property type="project" value="InterPro"/>
</dbReference>
<organism evidence="8 9">
    <name type="scientific">Brachionus calyciflorus</name>
    <dbReference type="NCBI Taxonomy" id="104777"/>
    <lineage>
        <taxon>Eukaryota</taxon>
        <taxon>Metazoa</taxon>
        <taxon>Spiralia</taxon>
        <taxon>Gnathifera</taxon>
        <taxon>Rotifera</taxon>
        <taxon>Eurotatoria</taxon>
        <taxon>Monogononta</taxon>
        <taxon>Pseudotrocha</taxon>
        <taxon>Ploima</taxon>
        <taxon>Brachionidae</taxon>
        <taxon>Brachionus</taxon>
    </lineage>
</organism>
<protein>
    <submittedName>
        <fullName evidence="8">Uncharacterized protein</fullName>
    </submittedName>
</protein>
<dbReference type="SUPFAM" id="SSF53335">
    <property type="entry name" value="S-adenosyl-L-methionine-dependent methyltransferases"/>
    <property type="match status" value="1"/>
</dbReference>
<name>A0A813M398_9BILA</name>
<dbReference type="PANTHER" id="PTHR13184:SF5">
    <property type="entry name" value="METHYLTRANSFERASE-LIKE PROTEIN 17, MITOCHONDRIAL"/>
    <property type="match status" value="1"/>
</dbReference>
<proteinExistence type="predicted"/>
<dbReference type="Proteomes" id="UP000663879">
    <property type="component" value="Unassembled WGS sequence"/>
</dbReference>
<dbReference type="InterPro" id="IPR052571">
    <property type="entry name" value="Mt_RNA_Methyltransferase"/>
</dbReference>
<keyword evidence="2" id="KW-0479">Metal-binding</keyword>
<dbReference type="GO" id="GO:0003735">
    <property type="term" value="F:structural constituent of ribosome"/>
    <property type="evidence" value="ECO:0007669"/>
    <property type="project" value="TreeGrafter"/>
</dbReference>